<dbReference type="Proteomes" id="UP000230484">
    <property type="component" value="Unassembled WGS sequence"/>
</dbReference>
<proteinExistence type="predicted"/>
<sequence length="385" mass="44113">MKKVQGLLLLMVMSLVPTIFVWLPFFARLKSFWGIPLPADAGMATIVSNYDGPIYLVIAKSLYNPDLIGASFQFPLPLEYYAAHFPLFPFLIRIFSVLIGFPYAMLFVTVAASILATYFFYKFIRQYQNESNSLFLALVFSIFPARWLIVKSVGSAEPLFMAGVIASIYYFQNKKYLLAGLWGALAQLAKPPGILLFAAYTLAIFAPAIKNAIITNKNILKLVEIKKYWPILFIPFSLLLVFLLFKFQFKDFWAYFHSGDNIHLMFPPFSVFNYSAPWVGTFWLEEIVFIYLLGILGVLKLIKDRDYTISWFTGIFILSILFVAHRDILRYALPAVPFIIKAYSNTLITKEFKIAFMIIIIPIFLFSLAYISQNTMPVSNWAPFL</sequence>
<name>A0A2M7X965_9BACT</name>
<accession>A0A2M7X965</accession>
<feature type="transmembrane region" description="Helical" evidence="1">
    <location>
        <begin position="133"/>
        <end position="149"/>
    </location>
</feature>
<keyword evidence="1" id="KW-0812">Transmembrane</keyword>
<feature type="transmembrane region" description="Helical" evidence="1">
    <location>
        <begin position="228"/>
        <end position="245"/>
    </location>
</feature>
<organism evidence="2 3">
    <name type="scientific">Candidatus Woesebacteria bacterium CG_4_9_14_3_um_filter_39_10</name>
    <dbReference type="NCBI Taxonomy" id="1975056"/>
    <lineage>
        <taxon>Bacteria</taxon>
        <taxon>Candidatus Woeseibacteriota</taxon>
    </lineage>
</organism>
<keyword evidence="1" id="KW-0472">Membrane</keyword>
<feature type="transmembrane region" description="Helical" evidence="1">
    <location>
        <begin position="278"/>
        <end position="299"/>
    </location>
</feature>
<reference evidence="3" key="1">
    <citation type="submission" date="2017-09" db="EMBL/GenBank/DDBJ databases">
        <title>Depth-based differentiation of microbial function through sediment-hosted aquifers and enrichment of novel symbionts in the deep terrestrial subsurface.</title>
        <authorList>
            <person name="Probst A.J."/>
            <person name="Ladd B."/>
            <person name="Jarett J.K."/>
            <person name="Geller-Mcgrath D.E."/>
            <person name="Sieber C.M.K."/>
            <person name="Emerson J.B."/>
            <person name="Anantharaman K."/>
            <person name="Thomas B.C."/>
            <person name="Malmstrom R."/>
            <person name="Stieglmeier M."/>
            <person name="Klingl A."/>
            <person name="Woyke T."/>
            <person name="Ryan C.M."/>
            <person name="Banfield J.F."/>
        </authorList>
    </citation>
    <scope>NUCLEOTIDE SEQUENCE [LARGE SCALE GENOMIC DNA]</scope>
</reference>
<feature type="transmembrane region" description="Helical" evidence="1">
    <location>
        <begin position="90"/>
        <end position="121"/>
    </location>
</feature>
<feature type="transmembrane region" description="Helical" evidence="1">
    <location>
        <begin position="311"/>
        <end position="332"/>
    </location>
</feature>
<gene>
    <name evidence="2" type="ORF">CO176_01855</name>
</gene>
<evidence type="ECO:0008006" key="4">
    <source>
        <dbReference type="Google" id="ProtNLM"/>
    </source>
</evidence>
<evidence type="ECO:0000256" key="1">
    <source>
        <dbReference type="SAM" id="Phobius"/>
    </source>
</evidence>
<evidence type="ECO:0000313" key="3">
    <source>
        <dbReference type="Proteomes" id="UP000230484"/>
    </source>
</evidence>
<dbReference type="AlphaFoldDB" id="A0A2M7X965"/>
<feature type="transmembrane region" description="Helical" evidence="1">
    <location>
        <begin position="352"/>
        <end position="371"/>
    </location>
</feature>
<feature type="transmembrane region" description="Helical" evidence="1">
    <location>
        <begin position="7"/>
        <end position="27"/>
    </location>
</feature>
<feature type="transmembrane region" description="Helical" evidence="1">
    <location>
        <begin position="193"/>
        <end position="213"/>
    </location>
</feature>
<evidence type="ECO:0000313" key="2">
    <source>
        <dbReference type="EMBL" id="PJA42696.1"/>
    </source>
</evidence>
<protein>
    <recommendedName>
        <fullName evidence="4">Glycosyltransferase RgtA/B/C/D-like domain-containing protein</fullName>
    </recommendedName>
</protein>
<comment type="caution">
    <text evidence="2">The sequence shown here is derived from an EMBL/GenBank/DDBJ whole genome shotgun (WGS) entry which is preliminary data.</text>
</comment>
<dbReference type="EMBL" id="PFWW01000039">
    <property type="protein sequence ID" value="PJA42696.1"/>
    <property type="molecule type" value="Genomic_DNA"/>
</dbReference>
<keyword evidence="1" id="KW-1133">Transmembrane helix</keyword>